<sequence length="216" mass="23980">MASPRRPESLDDAHLSVYCWLLQVFFLLSTISILIWKCLTPQSPVFIVTNIASLNHQNFGDDNVTSVALDIDISNPNQGYGIYFSDVFVTLEDSSILANGSHSGFYLSYGDITALKVSVNGTIKKVGSCLDDVTRLRLRTGVQFEDKVISSRTKRSEMDYGAYLRVGVDGRIAFGGKQVLMSLSNQQKVTSSEEVHPCLNSSRKLLSHWNMFGSNR</sequence>
<keyword evidence="1" id="KW-1133">Transmembrane helix</keyword>
<proteinExistence type="predicted"/>
<reference evidence="2 3" key="1">
    <citation type="submission" date="2024-04" db="EMBL/GenBank/DDBJ databases">
        <authorList>
            <person name="Fracassetti M."/>
        </authorList>
    </citation>
    <scope>NUCLEOTIDE SEQUENCE [LARGE SCALE GENOMIC DNA]</scope>
</reference>
<dbReference type="EMBL" id="OZ034819">
    <property type="protein sequence ID" value="CAL1397733.1"/>
    <property type="molecule type" value="Genomic_DNA"/>
</dbReference>
<evidence type="ECO:0000313" key="3">
    <source>
        <dbReference type="Proteomes" id="UP001497516"/>
    </source>
</evidence>
<keyword evidence="1" id="KW-0472">Membrane</keyword>
<feature type="transmembrane region" description="Helical" evidence="1">
    <location>
        <begin position="15"/>
        <end position="36"/>
    </location>
</feature>
<keyword evidence="3" id="KW-1185">Reference proteome</keyword>
<name>A0AAV2FJ55_9ROSI</name>
<dbReference type="AlphaFoldDB" id="A0AAV2FJ55"/>
<accession>A0AAV2FJ55</accession>
<protein>
    <recommendedName>
        <fullName evidence="4">Late embryogenesis abundant protein LEA-2 subgroup domain-containing protein</fullName>
    </recommendedName>
</protein>
<gene>
    <name evidence="2" type="ORF">LTRI10_LOCUS38006</name>
</gene>
<keyword evidence="1" id="KW-0812">Transmembrane</keyword>
<evidence type="ECO:0000313" key="2">
    <source>
        <dbReference type="EMBL" id="CAL1397733.1"/>
    </source>
</evidence>
<evidence type="ECO:0008006" key="4">
    <source>
        <dbReference type="Google" id="ProtNLM"/>
    </source>
</evidence>
<organism evidence="2 3">
    <name type="scientific">Linum trigynum</name>
    <dbReference type="NCBI Taxonomy" id="586398"/>
    <lineage>
        <taxon>Eukaryota</taxon>
        <taxon>Viridiplantae</taxon>
        <taxon>Streptophyta</taxon>
        <taxon>Embryophyta</taxon>
        <taxon>Tracheophyta</taxon>
        <taxon>Spermatophyta</taxon>
        <taxon>Magnoliopsida</taxon>
        <taxon>eudicotyledons</taxon>
        <taxon>Gunneridae</taxon>
        <taxon>Pentapetalae</taxon>
        <taxon>rosids</taxon>
        <taxon>fabids</taxon>
        <taxon>Malpighiales</taxon>
        <taxon>Linaceae</taxon>
        <taxon>Linum</taxon>
    </lineage>
</organism>
<dbReference type="Proteomes" id="UP001497516">
    <property type="component" value="Chromosome 6"/>
</dbReference>
<evidence type="ECO:0000256" key="1">
    <source>
        <dbReference type="SAM" id="Phobius"/>
    </source>
</evidence>